<evidence type="ECO:0000256" key="4">
    <source>
        <dbReference type="ARBA" id="ARBA00022976"/>
    </source>
</evidence>
<keyword evidence="4" id="KW-0914">Notch signaling pathway</keyword>
<evidence type="ECO:0000256" key="5">
    <source>
        <dbReference type="ARBA" id="ARBA00022989"/>
    </source>
</evidence>
<dbReference type="Gramene" id="A10p04770.2_BraZ1">
    <property type="protein sequence ID" value="A10p04770.2_BraZ1.CDS"/>
    <property type="gene ID" value="A10g04770.2_BraZ1"/>
</dbReference>
<keyword evidence="7" id="KW-0732">Signal</keyword>
<dbReference type="GO" id="GO:0016485">
    <property type="term" value="P:protein processing"/>
    <property type="evidence" value="ECO:0007669"/>
    <property type="project" value="InterPro"/>
</dbReference>
<keyword evidence="6" id="KW-0472">Membrane</keyword>
<comment type="similarity">
    <text evidence="2">Belongs to the APH-1 family.</text>
</comment>
<organism evidence="8 9">
    <name type="scientific">Brassica campestris</name>
    <name type="common">Field mustard</name>
    <dbReference type="NCBI Taxonomy" id="3711"/>
    <lineage>
        <taxon>Eukaryota</taxon>
        <taxon>Viridiplantae</taxon>
        <taxon>Streptophyta</taxon>
        <taxon>Embryophyta</taxon>
        <taxon>Tracheophyta</taxon>
        <taxon>Spermatophyta</taxon>
        <taxon>Magnoliopsida</taxon>
        <taxon>eudicotyledons</taxon>
        <taxon>Gunneridae</taxon>
        <taxon>Pentapetalae</taxon>
        <taxon>rosids</taxon>
        <taxon>malvids</taxon>
        <taxon>Brassicales</taxon>
        <taxon>Brassicaceae</taxon>
        <taxon>Brassiceae</taxon>
        <taxon>Brassica</taxon>
    </lineage>
</organism>
<evidence type="ECO:0000256" key="1">
    <source>
        <dbReference type="ARBA" id="ARBA00004141"/>
    </source>
</evidence>
<dbReference type="Pfam" id="PF06105">
    <property type="entry name" value="Aph-1"/>
    <property type="match status" value="1"/>
</dbReference>
<evidence type="ECO:0000256" key="7">
    <source>
        <dbReference type="SAM" id="SignalP"/>
    </source>
</evidence>
<keyword evidence="3" id="KW-0812">Transmembrane</keyword>
<keyword evidence="5" id="KW-1133">Transmembrane helix</keyword>
<proteinExistence type="inferred from homology"/>
<name>A0A8D9I4G4_BRACM</name>
<dbReference type="AlphaFoldDB" id="A0A8D9I4G4"/>
<accession>A0A8D9I4G4</accession>
<protein>
    <recommendedName>
        <fullName evidence="10">Amino acid transporter transmembrane domain-containing protein</fullName>
    </recommendedName>
</protein>
<evidence type="ECO:0000256" key="3">
    <source>
        <dbReference type="ARBA" id="ARBA00022692"/>
    </source>
</evidence>
<dbReference type="GO" id="GO:0016020">
    <property type="term" value="C:membrane"/>
    <property type="evidence" value="ECO:0007669"/>
    <property type="project" value="UniProtKB-SubCell"/>
</dbReference>
<reference evidence="8 9" key="1">
    <citation type="submission" date="2021-07" db="EMBL/GenBank/DDBJ databases">
        <authorList>
            <consortium name="Genoscope - CEA"/>
            <person name="William W."/>
        </authorList>
    </citation>
    <scope>NUCLEOTIDE SEQUENCE [LARGE SCALE GENOMIC DNA]</scope>
</reference>
<evidence type="ECO:0000256" key="6">
    <source>
        <dbReference type="ARBA" id="ARBA00023136"/>
    </source>
</evidence>
<dbReference type="InterPro" id="IPR009294">
    <property type="entry name" value="Aph-1"/>
</dbReference>
<evidence type="ECO:0008006" key="10">
    <source>
        <dbReference type="Google" id="ProtNLM"/>
    </source>
</evidence>
<feature type="signal peptide" evidence="7">
    <location>
        <begin position="1"/>
        <end position="21"/>
    </location>
</feature>
<sequence length="106" mass="11618">MFEGPILSLLLPCLYSNHCSCICHDPHILDGHCFEGYAKGNKVDQVIVPVIHLSAGMLTLVNFASEGCVIGVPLLYLVASLTLLHCGKMVWKRLIESRNQSGPTLR</sequence>
<dbReference type="EMBL" id="LS974626">
    <property type="protein sequence ID" value="CAG7909231.1"/>
    <property type="molecule type" value="Genomic_DNA"/>
</dbReference>
<evidence type="ECO:0000313" key="9">
    <source>
        <dbReference type="Proteomes" id="UP000694005"/>
    </source>
</evidence>
<evidence type="ECO:0000256" key="2">
    <source>
        <dbReference type="ARBA" id="ARBA00005577"/>
    </source>
</evidence>
<dbReference type="GO" id="GO:0007219">
    <property type="term" value="P:Notch signaling pathway"/>
    <property type="evidence" value="ECO:0007669"/>
    <property type="project" value="UniProtKB-KW"/>
</dbReference>
<gene>
    <name evidence="8" type="ORF">BRAPAZ1V2_A10P04770.2</name>
</gene>
<evidence type="ECO:0000313" key="8">
    <source>
        <dbReference type="EMBL" id="CAG7909231.1"/>
    </source>
</evidence>
<feature type="chain" id="PRO_5034800403" description="Amino acid transporter transmembrane domain-containing protein" evidence="7">
    <location>
        <begin position="22"/>
        <end position="106"/>
    </location>
</feature>
<dbReference type="Proteomes" id="UP000694005">
    <property type="component" value="Chromosome A10"/>
</dbReference>
<comment type="subcellular location">
    <subcellularLocation>
        <location evidence="1">Membrane</location>
        <topology evidence="1">Multi-pass membrane protein</topology>
    </subcellularLocation>
</comment>